<comment type="similarity">
    <text evidence="1">Belongs to the metallophosphoesterase superfamily. YfcE family.</text>
</comment>
<dbReference type="PIRSF" id="PIRSF000883">
    <property type="entry name" value="Pesterase_MJ0912"/>
    <property type="match status" value="1"/>
</dbReference>
<dbReference type="InterPro" id="IPR029052">
    <property type="entry name" value="Metallo-depent_PP-like"/>
</dbReference>
<dbReference type="InterPro" id="IPR011152">
    <property type="entry name" value="Pesterase_MJ0912"/>
</dbReference>
<reference evidence="3" key="1">
    <citation type="submission" date="2020-02" db="EMBL/GenBank/DDBJ databases">
        <authorList>
            <person name="Meier V. D."/>
        </authorList>
    </citation>
    <scope>NUCLEOTIDE SEQUENCE</scope>
    <source>
        <strain evidence="3">AVDCRST_MAG63</strain>
    </source>
</reference>
<evidence type="ECO:0000256" key="1">
    <source>
        <dbReference type="ARBA" id="ARBA00008950"/>
    </source>
</evidence>
<evidence type="ECO:0000313" key="3">
    <source>
        <dbReference type="EMBL" id="CAA9281880.1"/>
    </source>
</evidence>
<dbReference type="AlphaFoldDB" id="A0A6J4JLX7"/>
<organism evidence="3">
    <name type="scientific">uncultured Armatimonadetes bacterium</name>
    <dbReference type="NCBI Taxonomy" id="157466"/>
    <lineage>
        <taxon>Bacteria</taxon>
        <taxon>Bacillati</taxon>
        <taxon>Armatimonadota</taxon>
        <taxon>environmental samples</taxon>
    </lineage>
</organism>
<accession>A0A6J4JLX7</accession>
<dbReference type="PANTHER" id="PTHR42850:SF2">
    <property type="entry name" value="BLL5683 PROTEIN"/>
    <property type="match status" value="1"/>
</dbReference>
<dbReference type="Pfam" id="PF12850">
    <property type="entry name" value="Metallophos_2"/>
    <property type="match status" value="1"/>
</dbReference>
<dbReference type="Gene3D" id="3.60.21.10">
    <property type="match status" value="1"/>
</dbReference>
<protein>
    <recommendedName>
        <fullName evidence="2">Calcineurin-like phosphoesterase domain-containing protein</fullName>
    </recommendedName>
</protein>
<proteinExistence type="inferred from homology"/>
<dbReference type="EMBL" id="CADCTO010000485">
    <property type="protein sequence ID" value="CAA9281880.1"/>
    <property type="molecule type" value="Genomic_DNA"/>
</dbReference>
<dbReference type="GO" id="GO:0005737">
    <property type="term" value="C:cytoplasm"/>
    <property type="evidence" value="ECO:0007669"/>
    <property type="project" value="TreeGrafter"/>
</dbReference>
<dbReference type="InterPro" id="IPR024654">
    <property type="entry name" value="Calcineurin-like_PHP_lpxH"/>
</dbReference>
<evidence type="ECO:0000259" key="2">
    <source>
        <dbReference type="Pfam" id="PF12850"/>
    </source>
</evidence>
<dbReference type="SUPFAM" id="SSF56300">
    <property type="entry name" value="Metallo-dependent phosphatases"/>
    <property type="match status" value="1"/>
</dbReference>
<sequence length="240" mass="25832">MRVAVISDIHGNLPALDAVLADLARDPPEAVWCAGDFVGYGPWPDACVQRIATADIPSIAGNYDEKTLAFPRKKEKWAAKKDPRKYRAFEHAYENLSPESRAYLAALPKTLRETVAGHRLLMVHAAPDSEKDGLHPLTSPLRLRAIAGAAGADVILTGHTHWPMVRRSAGALFVNAGSTGRPGDGDTRAAYAVLTLREAAPPEAEIRRAAYPVERVVEALASAGLPPEFATLYRTGRAAL</sequence>
<gene>
    <name evidence="3" type="ORF">AVDCRST_MAG63-3625</name>
</gene>
<name>A0A6J4JLX7_9BACT</name>
<dbReference type="GO" id="GO:0016791">
    <property type="term" value="F:phosphatase activity"/>
    <property type="evidence" value="ECO:0007669"/>
    <property type="project" value="TreeGrafter"/>
</dbReference>
<feature type="domain" description="Calcineurin-like phosphoesterase" evidence="2">
    <location>
        <begin position="1"/>
        <end position="197"/>
    </location>
</feature>
<dbReference type="InterPro" id="IPR050126">
    <property type="entry name" value="Ap4A_hydrolase"/>
</dbReference>
<dbReference type="PANTHER" id="PTHR42850">
    <property type="entry name" value="METALLOPHOSPHOESTERASE"/>
    <property type="match status" value="1"/>
</dbReference>